<name>A0A0G1KEH4_9BACT</name>
<dbReference type="Proteomes" id="UP000034032">
    <property type="component" value="Unassembled WGS sequence"/>
</dbReference>
<comment type="caution">
    <text evidence="1">The sequence shown here is derived from an EMBL/GenBank/DDBJ whole genome shotgun (WGS) entry which is preliminary data.</text>
</comment>
<dbReference type="AlphaFoldDB" id="A0A0G1KEH4"/>
<evidence type="ECO:0000313" key="2">
    <source>
        <dbReference type="Proteomes" id="UP000034032"/>
    </source>
</evidence>
<proteinExistence type="predicted"/>
<reference evidence="1 2" key="1">
    <citation type="journal article" date="2015" name="Nature">
        <title>rRNA introns, odd ribosomes, and small enigmatic genomes across a large radiation of phyla.</title>
        <authorList>
            <person name="Brown C.T."/>
            <person name="Hug L.A."/>
            <person name="Thomas B.C."/>
            <person name="Sharon I."/>
            <person name="Castelle C.J."/>
            <person name="Singh A."/>
            <person name="Wilkins M.J."/>
            <person name="Williams K.H."/>
            <person name="Banfield J.F."/>
        </authorList>
    </citation>
    <scope>NUCLEOTIDE SEQUENCE [LARGE SCALE GENOMIC DNA]</scope>
</reference>
<gene>
    <name evidence="1" type="ORF">UW79_C0011G0011</name>
</gene>
<accession>A0A0G1KEH4</accession>
<dbReference type="EMBL" id="LCJR01000011">
    <property type="protein sequence ID" value="KKT82101.1"/>
    <property type="molecule type" value="Genomic_DNA"/>
</dbReference>
<protein>
    <recommendedName>
        <fullName evidence="3">GP-PDE domain-containing protein</fullName>
    </recommendedName>
</protein>
<evidence type="ECO:0000313" key="1">
    <source>
        <dbReference type="EMBL" id="KKT82101.1"/>
    </source>
</evidence>
<sequence>MALISHRGNISGENPERENSPGYIIEVLTRGYNAEIDVRLIDGIFWLGHDAPRYQIEESFLENDKLWCHAKNFAALAKMQQNKKIHFFWNQEDNFALTSKGFIWTYKSKEICPVSVLVKPEVLGITDKKKLPDCYGICSDFVANFNEI</sequence>
<organism evidence="1 2">
    <name type="scientific">Candidatus Yanofskybacteria bacterium GW2011_GWA2_44_9</name>
    <dbReference type="NCBI Taxonomy" id="1619025"/>
    <lineage>
        <taxon>Bacteria</taxon>
        <taxon>Candidatus Yanofskyibacteriota</taxon>
    </lineage>
</organism>
<evidence type="ECO:0008006" key="3">
    <source>
        <dbReference type="Google" id="ProtNLM"/>
    </source>
</evidence>